<feature type="compositionally biased region" description="Low complexity" evidence="7">
    <location>
        <begin position="15"/>
        <end position="27"/>
    </location>
</feature>
<evidence type="ECO:0000256" key="7">
    <source>
        <dbReference type="SAM" id="MobiDB-lite"/>
    </source>
</evidence>
<feature type="region of interest" description="Disordered" evidence="7">
    <location>
        <begin position="93"/>
        <end position="126"/>
    </location>
</feature>
<accession>A0A812UI11</accession>
<dbReference type="Proteomes" id="UP000601435">
    <property type="component" value="Unassembled WGS sequence"/>
</dbReference>
<evidence type="ECO:0000256" key="3">
    <source>
        <dbReference type="ARBA" id="ARBA00022723"/>
    </source>
</evidence>
<feature type="region of interest" description="Disordered" evidence="7">
    <location>
        <begin position="1"/>
        <end position="27"/>
    </location>
</feature>
<sequence>MSFPAGPELGPPTRPATAGARPDPAGVRSAARVATAAAAQLWAAGRPRRLRCPAIRRCLATLLAGRDGDMPLPDTNYRRARLALSMGRLGLGSATTSRGLSRVSSPPSSGDRHPRHPPAREQQSSLPASCAQKASQFFVLGKTAGIRCCGTCWRDYRATRMGDMEPVDSDPDLLASYVNLKSLVPGVAEAIDEDSEVPRLPPACAQGFLSNGLTYFVMQNHEPKSRAELFLVVGFGSLVEDDEERGIAHIIEHLGFSATKAYENHAIVKFLESIGAPFGACQNAYTSFDRTVYTLHVPTDKDGILEESLKLDTHLVYAH</sequence>
<dbReference type="InterPro" id="IPR011765">
    <property type="entry name" value="Pept_M16_N"/>
</dbReference>
<comment type="similarity">
    <text evidence="1">Belongs to the peptidase M16 family.</text>
</comment>
<keyword evidence="10" id="KW-1185">Reference proteome</keyword>
<evidence type="ECO:0000256" key="4">
    <source>
        <dbReference type="ARBA" id="ARBA00022801"/>
    </source>
</evidence>
<reference evidence="9" key="1">
    <citation type="submission" date="2021-02" db="EMBL/GenBank/DDBJ databases">
        <authorList>
            <person name="Dougan E. K."/>
            <person name="Rhodes N."/>
            <person name="Thang M."/>
            <person name="Chan C."/>
        </authorList>
    </citation>
    <scope>NUCLEOTIDE SEQUENCE</scope>
</reference>
<protein>
    <recommendedName>
        <fullName evidence="8">Peptidase M16 N-terminal domain-containing protein</fullName>
    </recommendedName>
</protein>
<dbReference type="Pfam" id="PF00675">
    <property type="entry name" value="Peptidase_M16"/>
    <property type="match status" value="1"/>
</dbReference>
<evidence type="ECO:0000259" key="8">
    <source>
        <dbReference type="Pfam" id="PF00675"/>
    </source>
</evidence>
<dbReference type="OrthoDB" id="952271at2759"/>
<dbReference type="PANTHER" id="PTHR43690:SF34">
    <property type="entry name" value="ZINC PROTEASE PQQL-LIKE"/>
    <property type="match status" value="1"/>
</dbReference>
<dbReference type="InterPro" id="IPR011249">
    <property type="entry name" value="Metalloenz_LuxS/M16"/>
</dbReference>
<dbReference type="InterPro" id="IPR001431">
    <property type="entry name" value="Pept_M16_Zn_BS"/>
</dbReference>
<feature type="compositionally biased region" description="Polar residues" evidence="7">
    <location>
        <begin position="93"/>
        <end position="108"/>
    </location>
</feature>
<evidence type="ECO:0000256" key="1">
    <source>
        <dbReference type="ARBA" id="ARBA00007261"/>
    </source>
</evidence>
<dbReference type="EMBL" id="CAJNJA010027449">
    <property type="protein sequence ID" value="CAE7575995.1"/>
    <property type="molecule type" value="Genomic_DNA"/>
</dbReference>
<keyword evidence="5" id="KW-0862">Zinc</keyword>
<dbReference type="Gene3D" id="3.30.830.10">
    <property type="entry name" value="Metalloenzyme, LuxS/M16 peptidase-like"/>
    <property type="match status" value="1"/>
</dbReference>
<dbReference type="SUPFAM" id="SSF63411">
    <property type="entry name" value="LuxS/MPP-like metallohydrolase"/>
    <property type="match status" value="1"/>
</dbReference>
<evidence type="ECO:0000256" key="5">
    <source>
        <dbReference type="ARBA" id="ARBA00022833"/>
    </source>
</evidence>
<evidence type="ECO:0000256" key="2">
    <source>
        <dbReference type="ARBA" id="ARBA00022670"/>
    </source>
</evidence>
<keyword evidence="6" id="KW-0482">Metalloprotease</keyword>
<evidence type="ECO:0000313" key="10">
    <source>
        <dbReference type="Proteomes" id="UP000601435"/>
    </source>
</evidence>
<dbReference type="PANTHER" id="PTHR43690">
    <property type="entry name" value="NARDILYSIN"/>
    <property type="match status" value="1"/>
</dbReference>
<dbReference type="GO" id="GO:0004222">
    <property type="term" value="F:metalloendopeptidase activity"/>
    <property type="evidence" value="ECO:0007669"/>
    <property type="project" value="InterPro"/>
</dbReference>
<keyword evidence="3" id="KW-0479">Metal-binding</keyword>
<name>A0A812UI11_9DINO</name>
<keyword evidence="4" id="KW-0378">Hydrolase</keyword>
<comment type="caution">
    <text evidence="9">The sequence shown here is derived from an EMBL/GenBank/DDBJ whole genome shotgun (WGS) entry which is preliminary data.</text>
</comment>
<feature type="domain" description="Peptidase M16 N-terminal" evidence="8">
    <location>
        <begin position="216"/>
        <end position="305"/>
    </location>
</feature>
<dbReference type="InterPro" id="IPR050626">
    <property type="entry name" value="Peptidase_M16"/>
</dbReference>
<feature type="non-terminal residue" evidence="9">
    <location>
        <position position="1"/>
    </location>
</feature>
<organism evidence="9 10">
    <name type="scientific">Symbiodinium necroappetens</name>
    <dbReference type="NCBI Taxonomy" id="1628268"/>
    <lineage>
        <taxon>Eukaryota</taxon>
        <taxon>Sar</taxon>
        <taxon>Alveolata</taxon>
        <taxon>Dinophyceae</taxon>
        <taxon>Suessiales</taxon>
        <taxon>Symbiodiniaceae</taxon>
        <taxon>Symbiodinium</taxon>
    </lineage>
</organism>
<gene>
    <name evidence="9" type="ORF">SNEC2469_LOCUS16794</name>
</gene>
<keyword evidence="2" id="KW-0645">Protease</keyword>
<evidence type="ECO:0000256" key="6">
    <source>
        <dbReference type="ARBA" id="ARBA00023049"/>
    </source>
</evidence>
<dbReference type="PROSITE" id="PS00143">
    <property type="entry name" value="INSULINASE"/>
    <property type="match status" value="1"/>
</dbReference>
<dbReference type="AlphaFoldDB" id="A0A812UI11"/>
<dbReference type="GO" id="GO:0006508">
    <property type="term" value="P:proteolysis"/>
    <property type="evidence" value="ECO:0007669"/>
    <property type="project" value="UniProtKB-KW"/>
</dbReference>
<evidence type="ECO:0000313" key="9">
    <source>
        <dbReference type="EMBL" id="CAE7575995.1"/>
    </source>
</evidence>
<dbReference type="GO" id="GO:0046872">
    <property type="term" value="F:metal ion binding"/>
    <property type="evidence" value="ECO:0007669"/>
    <property type="project" value="UniProtKB-KW"/>
</dbReference>
<proteinExistence type="inferred from homology"/>